<dbReference type="RefSeq" id="WP_151967487.1">
    <property type="nucleotide sequence ID" value="NZ_AP019860.1"/>
</dbReference>
<dbReference type="KEGG" id="uam:UABAM_01632"/>
<name>A0A5S9F2I4_UABAM</name>
<keyword evidence="1" id="KW-0472">Membrane</keyword>
<feature type="transmembrane region" description="Helical" evidence="1">
    <location>
        <begin position="82"/>
        <end position="101"/>
    </location>
</feature>
<dbReference type="SUPFAM" id="SSF69322">
    <property type="entry name" value="Tricorn protease domain 2"/>
    <property type="match status" value="1"/>
</dbReference>
<accession>A0A5S9F2I4</accession>
<evidence type="ECO:0000256" key="1">
    <source>
        <dbReference type="SAM" id="Phobius"/>
    </source>
</evidence>
<feature type="transmembrane region" description="Helical" evidence="1">
    <location>
        <begin position="12"/>
        <end position="31"/>
    </location>
</feature>
<keyword evidence="1" id="KW-0812">Transmembrane</keyword>
<protein>
    <submittedName>
        <fullName evidence="2">Uncharacterized protein</fullName>
    </submittedName>
</protein>
<feature type="transmembrane region" description="Helical" evidence="1">
    <location>
        <begin position="224"/>
        <end position="241"/>
    </location>
</feature>
<keyword evidence="1" id="KW-1133">Transmembrane helix</keyword>
<feature type="transmembrane region" description="Helical" evidence="1">
    <location>
        <begin position="37"/>
        <end position="61"/>
    </location>
</feature>
<keyword evidence="3" id="KW-1185">Reference proteome</keyword>
<feature type="transmembrane region" description="Helical" evidence="1">
    <location>
        <begin position="107"/>
        <end position="124"/>
    </location>
</feature>
<dbReference type="EMBL" id="AP019860">
    <property type="protein sequence ID" value="BBM83281.1"/>
    <property type="molecule type" value="Genomic_DNA"/>
</dbReference>
<dbReference type="OrthoDB" id="278798at2"/>
<evidence type="ECO:0000313" key="3">
    <source>
        <dbReference type="Proteomes" id="UP000326354"/>
    </source>
</evidence>
<reference evidence="2 3" key="1">
    <citation type="submission" date="2019-08" db="EMBL/GenBank/DDBJ databases">
        <title>Complete genome sequence of Candidatus Uab amorphum.</title>
        <authorList>
            <person name="Shiratori T."/>
            <person name="Suzuki S."/>
            <person name="Kakizawa Y."/>
            <person name="Ishida K."/>
        </authorList>
    </citation>
    <scope>NUCLEOTIDE SEQUENCE [LARGE SCALE GENOMIC DNA]</scope>
    <source>
        <strain evidence="2 3">SRT547</strain>
    </source>
</reference>
<feature type="transmembrane region" description="Helical" evidence="1">
    <location>
        <begin position="185"/>
        <end position="204"/>
    </location>
</feature>
<feature type="transmembrane region" description="Helical" evidence="1">
    <location>
        <begin position="253"/>
        <end position="271"/>
    </location>
</feature>
<proteinExistence type="predicted"/>
<feature type="transmembrane region" description="Helical" evidence="1">
    <location>
        <begin position="158"/>
        <end position="178"/>
    </location>
</feature>
<evidence type="ECO:0000313" key="2">
    <source>
        <dbReference type="EMBL" id="BBM83281.1"/>
    </source>
</evidence>
<gene>
    <name evidence="2" type="ORF">UABAM_01632</name>
</gene>
<feature type="transmembrane region" description="Helical" evidence="1">
    <location>
        <begin position="131"/>
        <end position="152"/>
    </location>
</feature>
<dbReference type="AlphaFoldDB" id="A0A5S9F2I4"/>
<dbReference type="Proteomes" id="UP000326354">
    <property type="component" value="Chromosome"/>
</dbReference>
<sequence>MIQLIWKEWRKTRMMFLLFVCLNLFAILITLGKESDLAAYLVCTLNSLFWAMLLPAVVFVGDEEQNSGEFTAALPISRRRVWSIRLFYIALTSLIFHGAFYTYALGPWFYAVYFALTMVAMVASSIFSHSFIIAFTSIAIFCASCGFFTFLVKALSFSYIPVEFLGVVAILLTIPFVLNTKMRWGNALVGLLFFVELFCIYRDFKMGQLHPEHHDFSWWVAEEYIMLIFCCVGICSLLVSYKIFVQRAIFQKITTLFIPCGTAIVCLALFFNTTYDQVEYRHFEGNIFFSNSQIRNRRGNLYDGKMSIFNYETKTIQDLGLYCTAFSYSNEYIFCWSMEFKWGLPVAKKYYVYNHNTKKKYDISSDFKDCKDVDFQGNRLLLVGKSKLHVFKIADTLQHTISYLIDKDFRFEGASESYAYFFRQQSGTLIKMNLQKREKIVDDSIGDTVLINENPASIVMNYIVANRFLVVEKRRDLNRAFWVKDLQKNTLKKVYEYNEKDVFFVSRLRINAASNDCIVRYYDKKHQEKVLLINMENGNTTKLEGRFLHQNERQFMLLTENGIQQMDFSTKKILYQQEYQFAPQRGYLLYSNGKVCFRSNEETYYYFDVKEQRFYKTKIPRSCYIVFVDRDGGIFYEDNDRKIYYIKNGFEAIN</sequence>
<organism evidence="2 3">
    <name type="scientific">Uabimicrobium amorphum</name>
    <dbReference type="NCBI Taxonomy" id="2596890"/>
    <lineage>
        <taxon>Bacteria</taxon>
        <taxon>Pseudomonadati</taxon>
        <taxon>Planctomycetota</taxon>
        <taxon>Candidatus Uabimicrobiia</taxon>
        <taxon>Candidatus Uabimicrobiales</taxon>
        <taxon>Candidatus Uabimicrobiaceae</taxon>
        <taxon>Candidatus Uabimicrobium</taxon>
    </lineage>
</organism>